<dbReference type="InterPro" id="IPR012934">
    <property type="entry name" value="Znf_AD"/>
</dbReference>
<evidence type="ECO:0000256" key="2">
    <source>
        <dbReference type="ARBA" id="ARBA00022723"/>
    </source>
</evidence>
<dbReference type="GO" id="GO:0008270">
    <property type="term" value="F:zinc ion binding"/>
    <property type="evidence" value="ECO:0007669"/>
    <property type="project" value="UniProtKB-UniRule"/>
</dbReference>
<dbReference type="Gene3D" id="3.30.160.60">
    <property type="entry name" value="Classic Zinc Finger"/>
    <property type="match status" value="8"/>
</dbReference>
<sequence>MQEVKIYGARASDAVAHDGETTAVPGSPDLETCRLCVKRCGLGSEHWGLFETDLPQKLMAFAAVQIQKNDGLPSVICTNCRNLVYMSYNFKCQVERSDHDLRQALLIGQSTTHWPSVSIVKSIETINTLESMVPCLQKNINGPCMSVQHEHSENNHEQFIFDIANSCDIESETCKKQVQMESNSLIGAENIVENSNAITFELSGGISESVNSREHALITYEEQYEMKNELIIKADSGELKSKEILESFNQSDDEKPLILRTKRHKCNYCIKSFASLSLLEKHAVIHKRHLEIVYTCYLCDEQFSSVDKVKNHALVTHGVNLEKEKIMESTRMRRLSGWVKKIDDPINYEQNNLLVESMDEMKNNKFVCKFCSRQFTYHKSFMAHITTHPDYNDKLLSELNKGPIVSQAARTNTKTTLPSENAEVISDQINAEITSHSETLKSVSYPISEEPSSQSRILATVSQENKCKGGGIYRDDTEESEADDDDDDDDDDGQCEDDDMPAASIQCNQCGKLVATLRNLKRHLLTHSGLKHKCSICSKDFSRPDKLREHQQLKHKEELFGKSDSDNESSDDNNVSVARKKDKCNRPYKCSLCPKAFAQPQSLANHEERHKRVRDVQKRYLCEVCSKCFAQSGSLVAHMRTHTGVKPYVCNVCSRAFTKSTYLQLHLRTHSGEKPYICQYCSRAFARANTLARHITMHTGEAKYQCQICTKSFRRLTSLNEHTYTHTGQRPYACKICSKRYNNAGSLYAHTKKCKAMQVAANQTTYSVSLHPNDNTSIVPQNDSNNAPQLLIFTEKKIDELITDESITAVPSTCQYMITNVHAQKSMTPNVLEPYTIQESDVYSMNSKQFKTPYYGLYPNM</sequence>
<organism evidence="12 13">
    <name type="scientific">Ceratosolen solmsi marchali</name>
    <dbReference type="NCBI Taxonomy" id="326594"/>
    <lineage>
        <taxon>Eukaryota</taxon>
        <taxon>Metazoa</taxon>
        <taxon>Ecdysozoa</taxon>
        <taxon>Arthropoda</taxon>
        <taxon>Hexapoda</taxon>
        <taxon>Insecta</taxon>
        <taxon>Pterygota</taxon>
        <taxon>Neoptera</taxon>
        <taxon>Endopterygota</taxon>
        <taxon>Hymenoptera</taxon>
        <taxon>Apocrita</taxon>
        <taxon>Proctotrupomorpha</taxon>
        <taxon>Chalcidoidea</taxon>
        <taxon>Agaonidae</taxon>
        <taxon>Agaoninae</taxon>
        <taxon>Ceratosolen</taxon>
    </lineage>
</organism>
<dbReference type="InterPro" id="IPR013087">
    <property type="entry name" value="Znf_C2H2_type"/>
</dbReference>
<feature type="domain" description="C2H2-type" evidence="10">
    <location>
        <begin position="704"/>
        <end position="731"/>
    </location>
</feature>
<dbReference type="InterPro" id="IPR036236">
    <property type="entry name" value="Znf_C2H2_sf"/>
</dbReference>
<evidence type="ECO:0000256" key="6">
    <source>
        <dbReference type="ARBA" id="ARBA00023242"/>
    </source>
</evidence>
<dbReference type="PROSITE" id="PS50157">
    <property type="entry name" value="ZINC_FINGER_C2H2_2"/>
    <property type="match status" value="10"/>
</dbReference>
<feature type="compositionally biased region" description="Basic and acidic residues" evidence="9">
    <location>
        <begin position="552"/>
        <end position="565"/>
    </location>
</feature>
<dbReference type="SMART" id="SM00868">
    <property type="entry name" value="zf-AD"/>
    <property type="match status" value="2"/>
</dbReference>
<dbReference type="GeneID" id="105363962"/>
<evidence type="ECO:0000313" key="13">
    <source>
        <dbReference type="RefSeq" id="XP_011500085.1"/>
    </source>
</evidence>
<feature type="domain" description="C2H2-type" evidence="10">
    <location>
        <begin position="264"/>
        <end position="291"/>
    </location>
</feature>
<dbReference type="Pfam" id="PF13912">
    <property type="entry name" value="zf-C2H2_6"/>
    <property type="match status" value="1"/>
</dbReference>
<feature type="domain" description="C2H2-type" evidence="10">
    <location>
        <begin position="505"/>
        <end position="532"/>
    </location>
</feature>
<feature type="compositionally biased region" description="Acidic residues" evidence="9">
    <location>
        <begin position="476"/>
        <end position="498"/>
    </location>
</feature>
<keyword evidence="2 8" id="KW-0479">Metal-binding</keyword>
<feature type="region of interest" description="Disordered" evidence="9">
    <location>
        <begin position="552"/>
        <end position="578"/>
    </location>
</feature>
<evidence type="ECO:0000256" key="1">
    <source>
        <dbReference type="ARBA" id="ARBA00004123"/>
    </source>
</evidence>
<keyword evidence="4 7" id="KW-0863">Zinc-finger</keyword>
<dbReference type="PANTHER" id="PTHR24409">
    <property type="entry name" value="ZINC FINGER PROTEIN 142"/>
    <property type="match status" value="1"/>
</dbReference>
<keyword evidence="5 8" id="KW-0862">Zinc</keyword>
<keyword evidence="3" id="KW-0677">Repeat</keyword>
<dbReference type="GO" id="GO:0000981">
    <property type="term" value="F:DNA-binding transcription factor activity, RNA polymerase II-specific"/>
    <property type="evidence" value="ECO:0007669"/>
    <property type="project" value="TreeGrafter"/>
</dbReference>
<reference evidence="13" key="1">
    <citation type="submission" date="2025-08" db="UniProtKB">
        <authorList>
            <consortium name="RefSeq"/>
        </authorList>
    </citation>
    <scope>IDENTIFICATION</scope>
</reference>
<feature type="region of interest" description="Disordered" evidence="9">
    <location>
        <begin position="468"/>
        <end position="498"/>
    </location>
</feature>
<keyword evidence="12" id="KW-1185">Reference proteome</keyword>
<evidence type="ECO:0000259" key="10">
    <source>
        <dbReference type="PROSITE" id="PS50157"/>
    </source>
</evidence>
<proteinExistence type="predicted"/>
<dbReference type="RefSeq" id="XP_011500085.1">
    <property type="nucleotide sequence ID" value="XM_011501783.1"/>
</dbReference>
<evidence type="ECO:0000256" key="4">
    <source>
        <dbReference type="ARBA" id="ARBA00022771"/>
    </source>
</evidence>
<keyword evidence="6" id="KW-0539">Nucleus</keyword>
<dbReference type="GO" id="GO:0000977">
    <property type="term" value="F:RNA polymerase II transcription regulatory region sequence-specific DNA binding"/>
    <property type="evidence" value="ECO:0007669"/>
    <property type="project" value="TreeGrafter"/>
</dbReference>
<evidence type="ECO:0000313" key="12">
    <source>
        <dbReference type="Proteomes" id="UP000695007"/>
    </source>
</evidence>
<dbReference type="AlphaFoldDB" id="A0AAJ7DXJ7"/>
<dbReference type="FunFam" id="3.30.160.60:FF:000303">
    <property type="entry name" value="Zinc finger protein 41"/>
    <property type="match status" value="1"/>
</dbReference>
<feature type="domain" description="C2H2-type" evidence="10">
    <location>
        <begin position="532"/>
        <end position="560"/>
    </location>
</feature>
<evidence type="ECO:0000256" key="7">
    <source>
        <dbReference type="PROSITE-ProRule" id="PRU00042"/>
    </source>
</evidence>
<dbReference type="PANTHER" id="PTHR24409:SF295">
    <property type="entry name" value="AZ2-RELATED"/>
    <property type="match status" value="1"/>
</dbReference>
<dbReference type="Pfam" id="PF00096">
    <property type="entry name" value="zf-C2H2"/>
    <property type="match status" value="6"/>
</dbReference>
<feature type="domain" description="C2H2-type" evidence="10">
    <location>
        <begin position="366"/>
        <end position="393"/>
    </location>
</feature>
<feature type="domain" description="C2H2-type" evidence="10">
    <location>
        <begin position="588"/>
        <end position="615"/>
    </location>
</feature>
<feature type="domain" description="C2H2-type" evidence="10">
    <location>
        <begin position="620"/>
        <end position="647"/>
    </location>
</feature>
<feature type="binding site" evidence="8">
    <location>
        <position position="36"/>
    </location>
    <ligand>
        <name>Zn(2+)</name>
        <dbReference type="ChEBI" id="CHEBI:29105"/>
    </ligand>
</feature>
<evidence type="ECO:0000256" key="3">
    <source>
        <dbReference type="ARBA" id="ARBA00022737"/>
    </source>
</evidence>
<dbReference type="GO" id="GO:0005634">
    <property type="term" value="C:nucleus"/>
    <property type="evidence" value="ECO:0007669"/>
    <property type="project" value="UniProtKB-SubCell"/>
</dbReference>
<feature type="domain" description="C2H2-type" evidence="10">
    <location>
        <begin position="676"/>
        <end position="703"/>
    </location>
</feature>
<feature type="binding site" evidence="8">
    <location>
        <position position="80"/>
    </location>
    <ligand>
        <name>Zn(2+)</name>
        <dbReference type="ChEBI" id="CHEBI:29105"/>
    </ligand>
</feature>
<dbReference type="KEGG" id="csol:105363962"/>
<dbReference type="FunFam" id="3.30.160.60:FF:000446">
    <property type="entry name" value="Zinc finger protein"/>
    <property type="match status" value="1"/>
</dbReference>
<accession>A0AAJ7DXJ7</accession>
<dbReference type="SUPFAM" id="SSF57667">
    <property type="entry name" value="beta-beta-alpha zinc fingers"/>
    <property type="match status" value="6"/>
</dbReference>
<comment type="subcellular location">
    <subcellularLocation>
        <location evidence="1">Nucleus</location>
    </subcellularLocation>
</comment>
<evidence type="ECO:0000256" key="8">
    <source>
        <dbReference type="PROSITE-ProRule" id="PRU01263"/>
    </source>
</evidence>
<feature type="binding site" evidence="8">
    <location>
        <position position="77"/>
    </location>
    <ligand>
        <name>Zn(2+)</name>
        <dbReference type="ChEBI" id="CHEBI:29105"/>
    </ligand>
</feature>
<dbReference type="SMART" id="SM00355">
    <property type="entry name" value="ZnF_C2H2"/>
    <property type="match status" value="11"/>
</dbReference>
<dbReference type="FunFam" id="3.30.160.60:FF:000184">
    <property type="entry name" value="Zinc finger protein 333"/>
    <property type="match status" value="1"/>
</dbReference>
<evidence type="ECO:0000256" key="9">
    <source>
        <dbReference type="SAM" id="MobiDB-lite"/>
    </source>
</evidence>
<feature type="binding site" evidence="8">
    <location>
        <position position="33"/>
    </location>
    <ligand>
        <name>Zn(2+)</name>
        <dbReference type="ChEBI" id="CHEBI:29105"/>
    </ligand>
</feature>
<dbReference type="PROSITE" id="PS00028">
    <property type="entry name" value="ZINC_FINGER_C2H2_1"/>
    <property type="match status" value="10"/>
</dbReference>
<gene>
    <name evidence="13" type="primary">LOC105363962</name>
</gene>
<feature type="domain" description="C2H2-type" evidence="10">
    <location>
        <begin position="648"/>
        <end position="675"/>
    </location>
</feature>
<protein>
    <submittedName>
        <fullName evidence="13">Zinc finger protein 271-like</fullName>
    </submittedName>
</protein>
<dbReference type="Proteomes" id="UP000695007">
    <property type="component" value="Unplaced"/>
</dbReference>
<dbReference type="PROSITE" id="PS51915">
    <property type="entry name" value="ZAD"/>
    <property type="match status" value="1"/>
</dbReference>
<feature type="domain" description="ZAD" evidence="11">
    <location>
        <begin position="31"/>
        <end position="104"/>
    </location>
</feature>
<feature type="domain" description="C2H2-type" evidence="10">
    <location>
        <begin position="294"/>
        <end position="317"/>
    </location>
</feature>
<dbReference type="FunFam" id="3.30.160.60:FF:000110">
    <property type="entry name" value="Zinc finger protein-like"/>
    <property type="match status" value="1"/>
</dbReference>
<evidence type="ECO:0000256" key="5">
    <source>
        <dbReference type="ARBA" id="ARBA00022833"/>
    </source>
</evidence>
<dbReference type="Gene3D" id="3.40.1800.20">
    <property type="match status" value="1"/>
</dbReference>
<dbReference type="Pfam" id="PF07776">
    <property type="entry name" value="zf-AD"/>
    <property type="match status" value="1"/>
</dbReference>
<dbReference type="FunFam" id="3.30.160.60:FF:000744">
    <property type="entry name" value="zinc finger E-box-binding homeobox 1"/>
    <property type="match status" value="1"/>
</dbReference>
<name>A0AAJ7DXJ7_9HYME</name>
<evidence type="ECO:0000259" key="11">
    <source>
        <dbReference type="PROSITE" id="PS51915"/>
    </source>
</evidence>
<dbReference type="SUPFAM" id="SSF57716">
    <property type="entry name" value="Glucocorticoid receptor-like (DNA-binding domain)"/>
    <property type="match status" value="1"/>
</dbReference>